<accession>A0A072PLC0</accession>
<dbReference type="Gene3D" id="3.40.30.10">
    <property type="entry name" value="Glutaredoxin"/>
    <property type="match status" value="1"/>
</dbReference>
<dbReference type="SUPFAM" id="SSF47616">
    <property type="entry name" value="GST C-terminal domain-like"/>
    <property type="match status" value="1"/>
</dbReference>
<sequence length="265" mass="30264">MADHFRLYCHYYSLCSVMVRFSNALVRPFPKERLQIEEQIIDIQHGGQLTEEYLCEINHLGTVPVLAGKTLERSLTDSLDITVFLAERYLPTLMPTHIADQSRSLLEEIHDINYFSLTYTHKEHRVAEMQDAMKAACSNPDMSDRHRKALEDKLQVAISSQLPALSNELVVEAEEKTLKLLAKLEQILMQSEQQSQTPSPWLFGTQEATALDGHVVPFLARLLDVGRGEMLGRKDSRLHRYVEAAYETEAWKEIVGDRTTVYAGF</sequence>
<name>A0A072PLC0_9EURO</name>
<dbReference type="VEuPathDB" id="FungiDB:A1O9_02237"/>
<gene>
    <name evidence="1" type="ORF">A1O9_02237</name>
</gene>
<dbReference type="EMBL" id="AMGV01000002">
    <property type="protein sequence ID" value="KEF60676.1"/>
    <property type="molecule type" value="Genomic_DNA"/>
</dbReference>
<evidence type="ECO:0008006" key="3">
    <source>
        <dbReference type="Google" id="ProtNLM"/>
    </source>
</evidence>
<protein>
    <recommendedName>
        <fullName evidence="3">GST N-terminal domain-containing protein</fullName>
    </recommendedName>
</protein>
<dbReference type="HOGENOM" id="CLU_088985_0_0_1"/>
<dbReference type="AlphaFoldDB" id="A0A072PLC0"/>
<evidence type="ECO:0000313" key="2">
    <source>
        <dbReference type="Proteomes" id="UP000027920"/>
    </source>
</evidence>
<dbReference type="OrthoDB" id="412788at2759"/>
<dbReference type="InterPro" id="IPR036282">
    <property type="entry name" value="Glutathione-S-Trfase_C_sf"/>
</dbReference>
<organism evidence="1 2">
    <name type="scientific">Exophiala aquamarina CBS 119918</name>
    <dbReference type="NCBI Taxonomy" id="1182545"/>
    <lineage>
        <taxon>Eukaryota</taxon>
        <taxon>Fungi</taxon>
        <taxon>Dikarya</taxon>
        <taxon>Ascomycota</taxon>
        <taxon>Pezizomycotina</taxon>
        <taxon>Eurotiomycetes</taxon>
        <taxon>Chaetothyriomycetidae</taxon>
        <taxon>Chaetothyriales</taxon>
        <taxon>Herpotrichiellaceae</taxon>
        <taxon>Exophiala</taxon>
    </lineage>
</organism>
<dbReference type="GeneID" id="25277182"/>
<dbReference type="RefSeq" id="XP_013263266.1">
    <property type="nucleotide sequence ID" value="XM_013407812.1"/>
</dbReference>
<dbReference type="Proteomes" id="UP000027920">
    <property type="component" value="Unassembled WGS sequence"/>
</dbReference>
<evidence type="ECO:0000313" key="1">
    <source>
        <dbReference type="EMBL" id="KEF60676.1"/>
    </source>
</evidence>
<dbReference type="CDD" id="cd00299">
    <property type="entry name" value="GST_C_family"/>
    <property type="match status" value="1"/>
</dbReference>
<proteinExistence type="predicted"/>
<comment type="caution">
    <text evidence="1">The sequence shown here is derived from an EMBL/GenBank/DDBJ whole genome shotgun (WGS) entry which is preliminary data.</text>
</comment>
<dbReference type="InterPro" id="IPR036249">
    <property type="entry name" value="Thioredoxin-like_sf"/>
</dbReference>
<keyword evidence="2" id="KW-1185">Reference proteome</keyword>
<dbReference type="SUPFAM" id="SSF52833">
    <property type="entry name" value="Thioredoxin-like"/>
    <property type="match status" value="1"/>
</dbReference>
<dbReference type="Gene3D" id="1.20.1050.10">
    <property type="match status" value="1"/>
</dbReference>
<reference evidence="1 2" key="1">
    <citation type="submission" date="2013-03" db="EMBL/GenBank/DDBJ databases">
        <title>The Genome Sequence of Exophiala aquamarina CBS 119918.</title>
        <authorList>
            <consortium name="The Broad Institute Genomics Platform"/>
            <person name="Cuomo C."/>
            <person name="de Hoog S."/>
            <person name="Gorbushina A."/>
            <person name="Walker B."/>
            <person name="Young S.K."/>
            <person name="Zeng Q."/>
            <person name="Gargeya S."/>
            <person name="Fitzgerald M."/>
            <person name="Haas B."/>
            <person name="Abouelleil A."/>
            <person name="Allen A.W."/>
            <person name="Alvarado L."/>
            <person name="Arachchi H.M."/>
            <person name="Berlin A.M."/>
            <person name="Chapman S.B."/>
            <person name="Gainer-Dewar J."/>
            <person name="Goldberg J."/>
            <person name="Griggs A."/>
            <person name="Gujja S."/>
            <person name="Hansen M."/>
            <person name="Howarth C."/>
            <person name="Imamovic A."/>
            <person name="Ireland A."/>
            <person name="Larimer J."/>
            <person name="McCowan C."/>
            <person name="Murphy C."/>
            <person name="Pearson M."/>
            <person name="Poon T.W."/>
            <person name="Priest M."/>
            <person name="Roberts A."/>
            <person name="Saif S."/>
            <person name="Shea T."/>
            <person name="Sisk P."/>
            <person name="Sykes S."/>
            <person name="Wortman J."/>
            <person name="Nusbaum C."/>
            <person name="Birren B."/>
        </authorList>
    </citation>
    <scope>NUCLEOTIDE SEQUENCE [LARGE SCALE GENOMIC DNA]</scope>
    <source>
        <strain evidence="1 2">CBS 119918</strain>
    </source>
</reference>